<reference evidence="2 3" key="1">
    <citation type="journal article" date="2011" name="Stand. Genomic Sci.">
        <title>Complete genome sequence of the thermophilic, hydrogen-oxidizing Bacillus tusciae type strain (T2) and reclassification in the new genus, Kyrpidia gen. nov. as Kyrpidia tusciae comb. nov. and emendation of the family Alicyclobacillaceae da Costa and Rainey, 2010.</title>
        <authorList>
            <person name="Klenk H.P."/>
            <person name="Lapidus A."/>
            <person name="Chertkov O."/>
            <person name="Copeland A."/>
            <person name="Del Rio T.G."/>
            <person name="Nolan M."/>
            <person name="Lucas S."/>
            <person name="Chen F."/>
            <person name="Tice H."/>
            <person name="Cheng J.F."/>
            <person name="Han C."/>
            <person name="Bruce D."/>
            <person name="Goodwin L."/>
            <person name="Pitluck S."/>
            <person name="Pati A."/>
            <person name="Ivanova N."/>
            <person name="Mavromatis K."/>
            <person name="Daum C."/>
            <person name="Chen A."/>
            <person name="Palaniappan K."/>
            <person name="Chang Y.J."/>
            <person name="Land M."/>
            <person name="Hauser L."/>
            <person name="Jeffries C.D."/>
            <person name="Detter J.C."/>
            <person name="Rohde M."/>
            <person name="Abt B."/>
            <person name="Pukall R."/>
            <person name="Goker M."/>
            <person name="Bristow J."/>
            <person name="Markowitz V."/>
            <person name="Hugenholtz P."/>
            <person name="Eisen J.A."/>
        </authorList>
    </citation>
    <scope>NUCLEOTIDE SEQUENCE [LARGE SCALE GENOMIC DNA]</scope>
    <source>
        <strain evidence="2 3">DSM 2912</strain>
    </source>
</reference>
<accession>D5WQ36</accession>
<dbReference type="Pfam" id="PF01863">
    <property type="entry name" value="YgjP-like"/>
    <property type="match status" value="1"/>
</dbReference>
<dbReference type="InterPro" id="IPR002725">
    <property type="entry name" value="YgjP-like_metallopeptidase"/>
</dbReference>
<feature type="domain" description="YgjP-like metallopeptidase" evidence="1">
    <location>
        <begin position="24"/>
        <end position="235"/>
    </location>
</feature>
<gene>
    <name evidence="2" type="ordered locus">Btus_1744</name>
</gene>
<dbReference type="Gene3D" id="3.30.2010.10">
    <property type="entry name" value="Metalloproteases ('zincins'), catalytic domain"/>
    <property type="match status" value="1"/>
</dbReference>
<evidence type="ECO:0000313" key="3">
    <source>
        <dbReference type="Proteomes" id="UP000002368"/>
    </source>
</evidence>
<evidence type="ECO:0000259" key="1">
    <source>
        <dbReference type="Pfam" id="PF01863"/>
    </source>
</evidence>
<dbReference type="EMBL" id="CP002017">
    <property type="protein sequence ID" value="ADG06445.1"/>
    <property type="molecule type" value="Genomic_DNA"/>
</dbReference>
<dbReference type="PANTHER" id="PTHR30399">
    <property type="entry name" value="UNCHARACTERIZED PROTEIN YGJP"/>
    <property type="match status" value="1"/>
</dbReference>
<dbReference type="AlphaFoldDB" id="D5WQ36"/>
<dbReference type="eggNOG" id="COG1451">
    <property type="taxonomic scope" value="Bacteria"/>
</dbReference>
<keyword evidence="3" id="KW-1185">Reference proteome</keyword>
<proteinExistence type="predicted"/>
<name>D5WQ36_KYRT2</name>
<dbReference type="OrthoDB" id="9811177at2"/>
<dbReference type="KEGG" id="bts:Btus_1744"/>
<evidence type="ECO:0000313" key="2">
    <source>
        <dbReference type="EMBL" id="ADG06445.1"/>
    </source>
</evidence>
<dbReference type="RefSeq" id="WP_013075731.1">
    <property type="nucleotide sequence ID" value="NC_014098.1"/>
</dbReference>
<dbReference type="Proteomes" id="UP000002368">
    <property type="component" value="Chromosome"/>
</dbReference>
<dbReference type="HOGENOM" id="CLU_065947_2_2_9"/>
<sequence length="242" mass="28059">MPTFTYGNRSIDYRLEYKHHKRDCTISVDWRTGVTVIVPENVDPARIEAVIQRKAPWILRKLSELGEIKPLSTRLQFISGEKLPYLGRQYRLRVVAAEDIAGVSFTFQNGRFLAGVPKSSSADWREERLRQAFREWCIRHGAAKVRQRVQLFAPRLGLHPAKVVVKEQKSRWGSCTKNGTININWRILMAPMRIVDYVVVHELAHMIHRNHSPDFWSVVASVLPDYAERKEWLRVHGPALEV</sequence>
<protein>
    <recommendedName>
        <fullName evidence="1">YgjP-like metallopeptidase domain-containing protein</fullName>
    </recommendedName>
</protein>
<organism evidence="2 3">
    <name type="scientific">Kyrpidia tusciae (strain DSM 2912 / NBRC 15312 / T2)</name>
    <name type="common">Bacillus tusciae</name>
    <dbReference type="NCBI Taxonomy" id="562970"/>
    <lineage>
        <taxon>Bacteria</taxon>
        <taxon>Bacillati</taxon>
        <taxon>Bacillota</taxon>
        <taxon>Bacilli</taxon>
        <taxon>Bacillales</taxon>
        <taxon>Alicyclobacillaceae</taxon>
        <taxon>Kyrpidia</taxon>
    </lineage>
</organism>
<dbReference type="STRING" id="562970.Btus_1744"/>
<dbReference type="PANTHER" id="PTHR30399:SF1">
    <property type="entry name" value="UTP PYROPHOSPHATASE"/>
    <property type="match status" value="1"/>
</dbReference>
<dbReference type="CDD" id="cd07344">
    <property type="entry name" value="M48_yhfN_like"/>
    <property type="match status" value="1"/>
</dbReference>
<dbReference type="InterPro" id="IPR053136">
    <property type="entry name" value="UTP_pyrophosphatase-like"/>
</dbReference>